<evidence type="ECO:0000259" key="2">
    <source>
        <dbReference type="PROSITE" id="PS50943"/>
    </source>
</evidence>
<dbReference type="SMART" id="SM00530">
    <property type="entry name" value="HTH_XRE"/>
    <property type="match status" value="1"/>
</dbReference>
<dbReference type="PROSITE" id="PS50943">
    <property type="entry name" value="HTH_CROC1"/>
    <property type="match status" value="1"/>
</dbReference>
<proteinExistence type="inferred from homology"/>
<dbReference type="InterPro" id="IPR052345">
    <property type="entry name" value="Rad_response_metalloprotease"/>
</dbReference>
<dbReference type="InterPro" id="IPR001387">
    <property type="entry name" value="Cro/C1-type_HTH"/>
</dbReference>
<name>A0A486V9T5_KLEPN</name>
<evidence type="ECO:0000256" key="1">
    <source>
        <dbReference type="ARBA" id="ARBA00007227"/>
    </source>
</evidence>
<dbReference type="Gene3D" id="1.10.10.2910">
    <property type="match status" value="1"/>
</dbReference>
<gene>
    <name evidence="3" type="ORF">SAMEA4873556_05225</name>
</gene>
<dbReference type="RefSeq" id="WP_095443365.1">
    <property type="nucleotide sequence ID" value="NZ_CAAGTY010000001.1"/>
</dbReference>
<dbReference type="SUPFAM" id="SSF47413">
    <property type="entry name" value="lambda repressor-like DNA-binding domains"/>
    <property type="match status" value="1"/>
</dbReference>
<evidence type="ECO:0000313" key="3">
    <source>
        <dbReference type="EMBL" id="VGM48042.1"/>
    </source>
</evidence>
<organism evidence="3">
    <name type="scientific">Klebsiella pneumoniae</name>
    <dbReference type="NCBI Taxonomy" id="573"/>
    <lineage>
        <taxon>Bacteria</taxon>
        <taxon>Pseudomonadati</taxon>
        <taxon>Pseudomonadota</taxon>
        <taxon>Gammaproteobacteria</taxon>
        <taxon>Enterobacterales</taxon>
        <taxon>Enterobacteriaceae</taxon>
        <taxon>Klebsiella/Raoultella group</taxon>
        <taxon>Klebsiella</taxon>
        <taxon>Klebsiella pneumoniae complex</taxon>
    </lineage>
</organism>
<accession>A0A486V9T5</accession>
<dbReference type="Pfam" id="PF06114">
    <property type="entry name" value="Peptidase_M78"/>
    <property type="match status" value="1"/>
</dbReference>
<dbReference type="Gene3D" id="1.10.260.40">
    <property type="entry name" value="lambda repressor-like DNA-binding domains"/>
    <property type="match status" value="1"/>
</dbReference>
<dbReference type="PANTHER" id="PTHR43236">
    <property type="entry name" value="ANTITOXIN HIGA1"/>
    <property type="match status" value="1"/>
</dbReference>
<dbReference type="InterPro" id="IPR010982">
    <property type="entry name" value="Lambda_DNA-bd_dom_sf"/>
</dbReference>
<protein>
    <submittedName>
        <fullName evidence="3">Predicted transcriptional regulator</fullName>
    </submittedName>
</protein>
<comment type="similarity">
    <text evidence="1">Belongs to the short-chain fatty acyl-CoA assimilation regulator (ScfR) family.</text>
</comment>
<dbReference type="Pfam" id="PF12844">
    <property type="entry name" value="HTH_19"/>
    <property type="match status" value="1"/>
</dbReference>
<reference evidence="3" key="1">
    <citation type="submission" date="2019-03" db="EMBL/GenBank/DDBJ databases">
        <authorList>
            <consortium name="Pathogen Informatics"/>
        </authorList>
    </citation>
    <scope>NUCLEOTIDE SEQUENCE</scope>
    <source>
        <strain evidence="3">5012STDY7626355</strain>
    </source>
</reference>
<dbReference type="InterPro" id="IPR010359">
    <property type="entry name" value="IrrE_HExxH"/>
</dbReference>
<dbReference type="PANTHER" id="PTHR43236:SF1">
    <property type="entry name" value="BLL7220 PROTEIN"/>
    <property type="match status" value="1"/>
</dbReference>
<dbReference type="AlphaFoldDB" id="A0A486V9T5"/>
<dbReference type="CDD" id="cd00093">
    <property type="entry name" value="HTH_XRE"/>
    <property type="match status" value="1"/>
</dbReference>
<dbReference type="EMBL" id="CAAHDC010000047">
    <property type="protein sequence ID" value="VGM48042.1"/>
    <property type="molecule type" value="Genomic_DNA"/>
</dbReference>
<dbReference type="GO" id="GO:0003677">
    <property type="term" value="F:DNA binding"/>
    <property type="evidence" value="ECO:0007669"/>
    <property type="project" value="InterPro"/>
</dbReference>
<sequence>MFGERLKRARSAAGLSMKELSLQAGVSATMIKKYEHNESMPSSGVLVKMSRALGVRNEYFFRPAKYELKGIEYRKRSTVAMKVLNRIKADVLDQAERWMELCNIWPSFPLPSFVKPKFSVSLIDDYNQIETIANELRDYWGLGNQPVTSMIDILESHGILVIVTDVDSSEKFDGLQATVSSKPVVVISSQWPGDRQRFTLAHELGHLILHDMISKNLDEEKACNRFSGAFIFPEVSVRKYLGNKRSHLEVQELYLLKMDYGLSMMACIYRAKDLGIITDAKFKDLFMYFSVRKWRSQEPGQEYPAEQTSMFKQLIFRGLGEGILSESKAAELLGISLVSFHQARKLESSDDNFN</sequence>
<feature type="domain" description="HTH cro/C1-type" evidence="2">
    <location>
        <begin position="6"/>
        <end position="60"/>
    </location>
</feature>